<proteinExistence type="predicted"/>
<organism evidence="2 3">
    <name type="scientific">Mycobacterium attenuatum</name>
    <dbReference type="NCBI Taxonomy" id="2341086"/>
    <lineage>
        <taxon>Bacteria</taxon>
        <taxon>Bacillati</taxon>
        <taxon>Actinomycetota</taxon>
        <taxon>Actinomycetes</taxon>
        <taxon>Mycobacteriales</taxon>
        <taxon>Mycobacteriaceae</taxon>
        <taxon>Mycobacterium</taxon>
    </lineage>
</organism>
<protein>
    <submittedName>
        <fullName evidence="2">Uncharacterized protein</fullName>
    </submittedName>
</protein>
<feature type="region of interest" description="Disordered" evidence="1">
    <location>
        <begin position="23"/>
        <end position="50"/>
    </location>
</feature>
<reference evidence="2 3" key="1">
    <citation type="submission" date="2018-09" db="EMBL/GenBank/DDBJ databases">
        <authorList>
            <person name="Tagini F."/>
        </authorList>
    </citation>
    <scope>NUCLEOTIDE SEQUENCE [LARGE SCALE GENOMIC DNA]</scope>
    <source>
        <strain evidence="2 3">MK136</strain>
    </source>
</reference>
<keyword evidence="3" id="KW-1185">Reference proteome</keyword>
<gene>
    <name evidence="2" type="ORF">LAUMK136_04208</name>
</gene>
<evidence type="ECO:0000313" key="2">
    <source>
        <dbReference type="EMBL" id="VBA41759.1"/>
    </source>
</evidence>
<evidence type="ECO:0000256" key="1">
    <source>
        <dbReference type="SAM" id="MobiDB-lite"/>
    </source>
</evidence>
<dbReference type="Proteomes" id="UP000273307">
    <property type="component" value="Unassembled WGS sequence"/>
</dbReference>
<evidence type="ECO:0000313" key="3">
    <source>
        <dbReference type="Proteomes" id="UP000273307"/>
    </source>
</evidence>
<dbReference type="AlphaFoldDB" id="A0A498Q9U0"/>
<name>A0A498Q9U0_9MYCO</name>
<accession>A0A498Q9U0</accession>
<dbReference type="EMBL" id="UPHP01000115">
    <property type="protein sequence ID" value="VBA41759.1"/>
    <property type="molecule type" value="Genomic_DNA"/>
</dbReference>
<sequence length="50" mass="5028">MSPVIRGVAAAFAAFTAEPIPAKSDAAEATKSGNATTYDIAAPPRSPIPQ</sequence>